<dbReference type="PANTHER" id="PTHR43283">
    <property type="entry name" value="BETA-LACTAMASE-RELATED"/>
    <property type="match status" value="1"/>
</dbReference>
<dbReference type="InterPro" id="IPR050789">
    <property type="entry name" value="Diverse_Enzym_Activities"/>
</dbReference>
<dbReference type="Proteomes" id="UP000245168">
    <property type="component" value="Unassembled WGS sequence"/>
</dbReference>
<keyword evidence="3" id="KW-1185">Reference proteome</keyword>
<dbReference type="SUPFAM" id="SSF56601">
    <property type="entry name" value="beta-lactamase/transpeptidase-like"/>
    <property type="match status" value="1"/>
</dbReference>
<gene>
    <name evidence="2" type="ORF">DDZ18_06760</name>
</gene>
<evidence type="ECO:0000313" key="3">
    <source>
        <dbReference type="Proteomes" id="UP000245168"/>
    </source>
</evidence>
<name>A0A2U2BTQ3_9PROT</name>
<dbReference type="Pfam" id="PF00144">
    <property type="entry name" value="Beta-lactamase"/>
    <property type="match status" value="1"/>
</dbReference>
<dbReference type="PANTHER" id="PTHR43283:SF3">
    <property type="entry name" value="BETA-LACTAMASE FAMILY PROTEIN (AFU_ORTHOLOGUE AFUA_5G07500)"/>
    <property type="match status" value="1"/>
</dbReference>
<reference evidence="3" key="1">
    <citation type="submission" date="2018-05" db="EMBL/GenBank/DDBJ databases">
        <authorList>
            <person name="Liu B.-T."/>
        </authorList>
    </citation>
    <scope>NUCLEOTIDE SEQUENCE [LARGE SCALE GENOMIC DNA]</scope>
    <source>
        <strain evidence="3">WD6-1</strain>
    </source>
</reference>
<sequence length="397" mass="42195">MRATSTGFNIELRRRAARLAPGDEGMIRIAAITATAFWAVSGAAAQAQADLSACSVESAVAEIDDVMTGFGADGHAGAVIVEVEGEVILSRGYGLAERDGETPFTPDTIAQIGSLTKQFTATAVLLLADRGAIALDDPIGAHIDSADGPVADVTIHQLLTHSGGLPEYCGRDFDAASRASLFGDCLSGPLLFEPGTDTAYSNAGYSVLAALVETVSGEDLETFLETEILEPNGLADTGYHFDESDRARLAHGYLDGRDQGVISDRIAALGDTWWNLKGNGGMQASTEDMHRWRRVLQGRGALPDPVVERLRTPAAPFEDGVAEGYGWFFRDDGTGEARQMSHAGSDGVFFSYYWDRLVDGVFLYFVSSTGEEAGVDALRAARGVLREAFVEDCPAPD</sequence>
<organism evidence="2 3">
    <name type="scientific">Marinicauda salina</name>
    <dbReference type="NCBI Taxonomy" id="2135793"/>
    <lineage>
        <taxon>Bacteria</taxon>
        <taxon>Pseudomonadati</taxon>
        <taxon>Pseudomonadota</taxon>
        <taxon>Alphaproteobacteria</taxon>
        <taxon>Maricaulales</taxon>
        <taxon>Maricaulaceae</taxon>
        <taxon>Marinicauda</taxon>
    </lineage>
</organism>
<protein>
    <recommendedName>
        <fullName evidence="1">Beta-lactamase-related domain-containing protein</fullName>
    </recommendedName>
</protein>
<evidence type="ECO:0000259" key="1">
    <source>
        <dbReference type="Pfam" id="PF00144"/>
    </source>
</evidence>
<dbReference type="EMBL" id="QEXV01000003">
    <property type="protein sequence ID" value="PWE17380.1"/>
    <property type="molecule type" value="Genomic_DNA"/>
</dbReference>
<dbReference type="InterPro" id="IPR001466">
    <property type="entry name" value="Beta-lactam-related"/>
</dbReference>
<dbReference type="InterPro" id="IPR012338">
    <property type="entry name" value="Beta-lactam/transpept-like"/>
</dbReference>
<proteinExistence type="predicted"/>
<feature type="domain" description="Beta-lactamase-related" evidence="1">
    <location>
        <begin position="69"/>
        <end position="380"/>
    </location>
</feature>
<accession>A0A2U2BTQ3</accession>
<dbReference type="Gene3D" id="3.40.710.10">
    <property type="entry name" value="DD-peptidase/beta-lactamase superfamily"/>
    <property type="match status" value="1"/>
</dbReference>
<dbReference type="AlphaFoldDB" id="A0A2U2BTQ3"/>
<evidence type="ECO:0000313" key="2">
    <source>
        <dbReference type="EMBL" id="PWE17380.1"/>
    </source>
</evidence>
<comment type="caution">
    <text evidence="2">The sequence shown here is derived from an EMBL/GenBank/DDBJ whole genome shotgun (WGS) entry which is preliminary data.</text>
</comment>